<organism evidence="8 9">
    <name type="scientific">Lactobacillus gallinarum DSM 10532 = JCM 2011</name>
    <dbReference type="NCBI Taxonomy" id="1423748"/>
    <lineage>
        <taxon>Bacteria</taxon>
        <taxon>Bacillati</taxon>
        <taxon>Bacillota</taxon>
        <taxon>Bacilli</taxon>
        <taxon>Lactobacillales</taxon>
        <taxon>Lactobacillaceae</taxon>
        <taxon>Lactobacillus</taxon>
    </lineage>
</organism>
<keyword evidence="3 5" id="KW-0663">Pyridoxal phosphate</keyword>
<dbReference type="GO" id="GO:0009088">
    <property type="term" value="P:threonine biosynthetic process"/>
    <property type="evidence" value="ECO:0007669"/>
    <property type="project" value="UniProtKB-UniRule"/>
</dbReference>
<dbReference type="InterPro" id="IPR037158">
    <property type="entry name" value="Thr_synth_N_sf"/>
</dbReference>
<feature type="modified residue" description="N6-(pyridoxal phosphate)lysine" evidence="5">
    <location>
        <position position="111"/>
    </location>
</feature>
<protein>
    <recommendedName>
        <fullName evidence="4">Threonine synthase</fullName>
        <ecNumber evidence="4">4.2.3.1</ecNumber>
    </recommendedName>
</protein>
<dbReference type="PANTHER" id="PTHR43515:SF1">
    <property type="entry name" value="THREONINE SYNTHASE-LIKE 1"/>
    <property type="match status" value="1"/>
</dbReference>
<evidence type="ECO:0000256" key="2">
    <source>
        <dbReference type="ARBA" id="ARBA00005517"/>
    </source>
</evidence>
<comment type="similarity">
    <text evidence="2">Belongs to the threonine synthase family.</text>
</comment>
<name>A0A0R1NUP4_9LACO</name>
<dbReference type="Gene3D" id="3.90.1380.10">
    <property type="entry name" value="Threonine synthase, N-terminal domain"/>
    <property type="match status" value="1"/>
</dbReference>
<gene>
    <name evidence="8" type="ORF">FC37_GL001137</name>
</gene>
<accession>A0A0R1NUP4</accession>
<comment type="caution">
    <text evidence="8">The sequence shown here is derived from an EMBL/GenBank/DDBJ whole genome shotgun (WGS) entry which is preliminary data.</text>
</comment>
<comment type="cofactor">
    <cofactor evidence="1 5">
        <name>pyridoxal 5'-phosphate</name>
        <dbReference type="ChEBI" id="CHEBI:597326"/>
    </cofactor>
</comment>
<dbReference type="InterPro" id="IPR029144">
    <property type="entry name" value="Thr_synth_N"/>
</dbReference>
<dbReference type="InterPro" id="IPR001926">
    <property type="entry name" value="TrpB-like_PALP"/>
</dbReference>
<dbReference type="PANTHER" id="PTHR43515">
    <property type="entry name" value="THREONINE SYNTHASE-LIKE 1"/>
    <property type="match status" value="1"/>
</dbReference>
<dbReference type="InterPro" id="IPR004450">
    <property type="entry name" value="Thr_synthase-like"/>
</dbReference>
<dbReference type="EC" id="4.2.3.1" evidence="4"/>
<dbReference type="GeneID" id="78202631"/>
<dbReference type="eggNOG" id="COG0498">
    <property type="taxonomic scope" value="Bacteria"/>
</dbReference>
<dbReference type="SUPFAM" id="SSF53686">
    <property type="entry name" value="Tryptophan synthase beta subunit-like PLP-dependent enzymes"/>
    <property type="match status" value="1"/>
</dbReference>
<dbReference type="GO" id="GO:0004795">
    <property type="term" value="F:threonine synthase activity"/>
    <property type="evidence" value="ECO:0007669"/>
    <property type="project" value="UniProtKB-UniRule"/>
</dbReference>
<evidence type="ECO:0000256" key="5">
    <source>
        <dbReference type="PIRSR" id="PIRSR604450-51"/>
    </source>
</evidence>
<dbReference type="Proteomes" id="UP000051311">
    <property type="component" value="Unassembled WGS sequence"/>
</dbReference>
<evidence type="ECO:0000259" key="7">
    <source>
        <dbReference type="Pfam" id="PF14821"/>
    </source>
</evidence>
<evidence type="ECO:0000256" key="1">
    <source>
        <dbReference type="ARBA" id="ARBA00001933"/>
    </source>
</evidence>
<dbReference type="STRING" id="1423748.FC37_GL001137"/>
<dbReference type="RefSeq" id="WP_056945525.1">
    <property type="nucleotide sequence ID" value="NZ_AZEL01000041.1"/>
</dbReference>
<dbReference type="CDD" id="cd01560">
    <property type="entry name" value="Thr-synth_2"/>
    <property type="match status" value="1"/>
</dbReference>
<dbReference type="Pfam" id="PF14821">
    <property type="entry name" value="Thr_synth_N"/>
    <property type="match status" value="1"/>
</dbReference>
<feature type="domain" description="Threonine synthase N-terminal" evidence="7">
    <location>
        <begin position="2"/>
        <end position="79"/>
    </location>
</feature>
<dbReference type="Gene3D" id="3.40.50.1100">
    <property type="match status" value="2"/>
</dbReference>
<dbReference type="Pfam" id="PF24857">
    <property type="entry name" value="THR4_C"/>
    <property type="match status" value="1"/>
</dbReference>
<dbReference type="OrthoDB" id="9763107at2"/>
<dbReference type="NCBIfam" id="TIGR00260">
    <property type="entry name" value="thrC"/>
    <property type="match status" value="1"/>
</dbReference>
<evidence type="ECO:0000256" key="4">
    <source>
        <dbReference type="NCBIfam" id="TIGR00260"/>
    </source>
</evidence>
<sequence length="496" mass="56042">MKYRSTRGSKENTLNSAAAIIQGLAPDGGLYVPTDFPHANFKLEDLPKLSYKQIAAMVISLFFDDYSKEQIQSAVLNAYSEQWDDRSIVPIEKHDHNFYMELFHGPTLAFKDIALQMLPQLMTRAVQIEKIDRDIIILTATSGDTGTASMRGFANQQGTNVIVFYPEGGVSPVQLRQMLSQHGDNLQAIAIKGNFDDAQTEVKKIFNDTKFKTQLNKNGYQFSSANSMNIGRLVPQISYYLYTYGQLVRRQEIKLGDQINFSVPTGNFGDILAGYYAKKLGLPIKKLICASNENNVLTDFFKNGEYDRRRKFHLTNAPAMDILVSSNLERLLFDLYDGDHQQINSLMNQLTQRGHYHISDDILSKLQDIFAADFATERQVVKEINRIYNYDRYVIDPHTAVGSYVAHQYQEKTGDTTPMVIVSTASPYKFPETVYEAITGRVCPQTGIAAIKKLYEELGGQLSIGVRTLFDRKPSLEKVIEPQNMELVISSILDLK</sequence>
<evidence type="ECO:0000256" key="3">
    <source>
        <dbReference type="ARBA" id="ARBA00022898"/>
    </source>
</evidence>
<dbReference type="PATRIC" id="fig|1423748.3.peg.1195"/>
<evidence type="ECO:0000313" key="8">
    <source>
        <dbReference type="EMBL" id="KRL22020.1"/>
    </source>
</evidence>
<proteinExistence type="inferred from homology"/>
<dbReference type="Pfam" id="PF00291">
    <property type="entry name" value="PALP"/>
    <property type="match status" value="1"/>
</dbReference>
<dbReference type="EMBL" id="AZEL01000041">
    <property type="protein sequence ID" value="KRL22020.1"/>
    <property type="molecule type" value="Genomic_DNA"/>
</dbReference>
<reference evidence="8 9" key="1">
    <citation type="journal article" date="2015" name="Genome Announc.">
        <title>Expanding the biotechnology potential of lactobacilli through comparative genomics of 213 strains and associated genera.</title>
        <authorList>
            <person name="Sun Z."/>
            <person name="Harris H.M."/>
            <person name="McCann A."/>
            <person name="Guo C."/>
            <person name="Argimon S."/>
            <person name="Zhang W."/>
            <person name="Yang X."/>
            <person name="Jeffery I.B."/>
            <person name="Cooney J.C."/>
            <person name="Kagawa T.F."/>
            <person name="Liu W."/>
            <person name="Song Y."/>
            <person name="Salvetti E."/>
            <person name="Wrobel A."/>
            <person name="Rasinkangas P."/>
            <person name="Parkhill J."/>
            <person name="Rea M.C."/>
            <person name="O'Sullivan O."/>
            <person name="Ritari J."/>
            <person name="Douillard F.P."/>
            <person name="Paul Ross R."/>
            <person name="Yang R."/>
            <person name="Briner A.E."/>
            <person name="Felis G.E."/>
            <person name="de Vos W.M."/>
            <person name="Barrangou R."/>
            <person name="Klaenhammer T.R."/>
            <person name="Caufield P.W."/>
            <person name="Cui Y."/>
            <person name="Zhang H."/>
            <person name="O'Toole P.W."/>
        </authorList>
    </citation>
    <scope>NUCLEOTIDE SEQUENCE [LARGE SCALE GENOMIC DNA]</scope>
    <source>
        <strain evidence="8 9">DSM 10532</strain>
    </source>
</reference>
<feature type="domain" description="Tryptophan synthase beta chain-like PALP" evidence="6">
    <location>
        <begin position="100"/>
        <end position="339"/>
    </location>
</feature>
<dbReference type="AlphaFoldDB" id="A0A0R1NUP4"/>
<dbReference type="InterPro" id="IPR036052">
    <property type="entry name" value="TrpB-like_PALP_sf"/>
</dbReference>
<dbReference type="GO" id="GO:0005737">
    <property type="term" value="C:cytoplasm"/>
    <property type="evidence" value="ECO:0007669"/>
    <property type="project" value="TreeGrafter"/>
</dbReference>
<evidence type="ECO:0000259" key="6">
    <source>
        <dbReference type="Pfam" id="PF00291"/>
    </source>
</evidence>
<evidence type="ECO:0000313" key="9">
    <source>
        <dbReference type="Proteomes" id="UP000051311"/>
    </source>
</evidence>